<dbReference type="Proteomes" id="UP000824178">
    <property type="component" value="Unassembled WGS sequence"/>
</dbReference>
<dbReference type="InterPro" id="IPR036019">
    <property type="entry name" value="MscL_channel"/>
</dbReference>
<reference evidence="11" key="1">
    <citation type="journal article" date="2021" name="PeerJ">
        <title>Extensive microbial diversity within the chicken gut microbiome revealed by metagenomics and culture.</title>
        <authorList>
            <person name="Gilroy R."/>
            <person name="Ravi A."/>
            <person name="Getino M."/>
            <person name="Pursley I."/>
            <person name="Horton D.L."/>
            <person name="Alikhan N.F."/>
            <person name="Baker D."/>
            <person name="Gharbi K."/>
            <person name="Hall N."/>
            <person name="Watson M."/>
            <person name="Adriaenssens E.M."/>
            <person name="Foster-Nyarko E."/>
            <person name="Jarju S."/>
            <person name="Secka A."/>
            <person name="Antonio M."/>
            <person name="Oren A."/>
            <person name="Chaudhuri R.R."/>
            <person name="La Ragione R."/>
            <person name="Hildebrand F."/>
            <person name="Pallen M.J."/>
        </authorList>
    </citation>
    <scope>NUCLEOTIDE SEQUENCE</scope>
    <source>
        <strain evidence="11">742</strain>
    </source>
</reference>
<reference evidence="11" key="2">
    <citation type="submission" date="2021-04" db="EMBL/GenBank/DDBJ databases">
        <authorList>
            <person name="Gilroy R."/>
        </authorList>
    </citation>
    <scope>NUCLEOTIDE SEQUENCE</scope>
    <source>
        <strain evidence="11">742</strain>
    </source>
</reference>
<dbReference type="InterPro" id="IPR037673">
    <property type="entry name" value="MSC/AndL"/>
</dbReference>
<dbReference type="InterPro" id="IPR019823">
    <property type="entry name" value="Mechanosensitive_channel_CS"/>
</dbReference>
<evidence type="ECO:0000256" key="9">
    <source>
        <dbReference type="ARBA" id="ARBA00023303"/>
    </source>
</evidence>
<evidence type="ECO:0000313" key="11">
    <source>
        <dbReference type="EMBL" id="MBU3819038.1"/>
    </source>
</evidence>
<dbReference type="HAMAP" id="MF_00115">
    <property type="entry name" value="MscL"/>
    <property type="match status" value="1"/>
</dbReference>
<dbReference type="Gene3D" id="1.10.1200.120">
    <property type="entry name" value="Large-conductance mechanosensitive channel, MscL, domain 1"/>
    <property type="match status" value="1"/>
</dbReference>
<evidence type="ECO:0000313" key="12">
    <source>
        <dbReference type="Proteomes" id="UP000824178"/>
    </source>
</evidence>
<dbReference type="PANTHER" id="PTHR30266">
    <property type="entry name" value="MECHANOSENSITIVE CHANNEL MSCL"/>
    <property type="match status" value="1"/>
</dbReference>
<dbReference type="GO" id="GO:0005886">
    <property type="term" value="C:plasma membrane"/>
    <property type="evidence" value="ECO:0007669"/>
    <property type="project" value="UniProtKB-SubCell"/>
</dbReference>
<dbReference type="SUPFAM" id="SSF81330">
    <property type="entry name" value="Gated mechanosensitive channel"/>
    <property type="match status" value="1"/>
</dbReference>
<evidence type="ECO:0000256" key="1">
    <source>
        <dbReference type="ARBA" id="ARBA00004651"/>
    </source>
</evidence>
<feature type="transmembrane region" description="Helical" evidence="10">
    <location>
        <begin position="45"/>
        <end position="64"/>
    </location>
</feature>
<evidence type="ECO:0000256" key="7">
    <source>
        <dbReference type="ARBA" id="ARBA00023065"/>
    </source>
</evidence>
<keyword evidence="5 10" id="KW-0812">Transmembrane</keyword>
<evidence type="ECO:0000256" key="8">
    <source>
        <dbReference type="ARBA" id="ARBA00023136"/>
    </source>
</evidence>
<accession>A0A9E2NQ11</accession>
<keyword evidence="7 10" id="KW-0406">Ion transport</keyword>
<dbReference type="Pfam" id="PF01741">
    <property type="entry name" value="MscL"/>
    <property type="match status" value="1"/>
</dbReference>
<proteinExistence type="inferred from homology"/>
<dbReference type="PROSITE" id="PS01327">
    <property type="entry name" value="MSCL"/>
    <property type="match status" value="1"/>
</dbReference>
<evidence type="ECO:0000256" key="4">
    <source>
        <dbReference type="ARBA" id="ARBA00022475"/>
    </source>
</evidence>
<keyword evidence="6 10" id="KW-1133">Transmembrane helix</keyword>
<evidence type="ECO:0000256" key="2">
    <source>
        <dbReference type="ARBA" id="ARBA00007254"/>
    </source>
</evidence>
<comment type="subcellular location">
    <subcellularLocation>
        <location evidence="1 10">Cell membrane</location>
        <topology evidence="1 10">Multi-pass membrane protein</topology>
    </subcellularLocation>
</comment>
<dbReference type="AlphaFoldDB" id="A0A9E2NQ11"/>
<feature type="transmembrane region" description="Helical" evidence="10">
    <location>
        <begin position="20"/>
        <end position="38"/>
    </location>
</feature>
<comment type="function">
    <text evidence="10">Channel that opens in response to stretch forces in the membrane lipid bilayer. May participate in the regulation of osmotic pressure changes within the cell.</text>
</comment>
<evidence type="ECO:0000256" key="6">
    <source>
        <dbReference type="ARBA" id="ARBA00022989"/>
    </source>
</evidence>
<comment type="caution">
    <text evidence="11">The sequence shown here is derived from an EMBL/GenBank/DDBJ whole genome shotgun (WGS) entry which is preliminary data.</text>
</comment>
<dbReference type="GO" id="GO:0008381">
    <property type="term" value="F:mechanosensitive monoatomic ion channel activity"/>
    <property type="evidence" value="ECO:0007669"/>
    <property type="project" value="UniProtKB-UniRule"/>
</dbReference>
<name>A0A9E2NQ11_9FIRM</name>
<dbReference type="NCBIfam" id="TIGR00220">
    <property type="entry name" value="mscL"/>
    <property type="match status" value="1"/>
</dbReference>
<comment type="subunit">
    <text evidence="10">Homopentamer.</text>
</comment>
<evidence type="ECO:0000256" key="3">
    <source>
        <dbReference type="ARBA" id="ARBA00022448"/>
    </source>
</evidence>
<comment type="similarity">
    <text evidence="2 10">Belongs to the MscL family.</text>
</comment>
<dbReference type="PRINTS" id="PR01264">
    <property type="entry name" value="MECHCHANNEL"/>
</dbReference>
<evidence type="ECO:0000256" key="10">
    <source>
        <dbReference type="HAMAP-Rule" id="MF_00115"/>
    </source>
</evidence>
<feature type="transmembrane region" description="Helical" evidence="10">
    <location>
        <begin position="70"/>
        <end position="92"/>
    </location>
</feature>
<keyword evidence="3 10" id="KW-0813">Transport</keyword>
<dbReference type="EMBL" id="JAHLFH010000023">
    <property type="protein sequence ID" value="MBU3819038.1"/>
    <property type="molecule type" value="Genomic_DNA"/>
</dbReference>
<keyword evidence="4 10" id="KW-1003">Cell membrane</keyword>
<keyword evidence="9 10" id="KW-0407">Ion channel</keyword>
<evidence type="ECO:0000256" key="5">
    <source>
        <dbReference type="ARBA" id="ARBA00022692"/>
    </source>
</evidence>
<protein>
    <recommendedName>
        <fullName evidence="10">Large-conductance mechanosensitive channel</fullName>
    </recommendedName>
</protein>
<keyword evidence="8 10" id="KW-0472">Membrane</keyword>
<gene>
    <name evidence="10 11" type="primary">mscL</name>
    <name evidence="11" type="ORF">H9864_01435</name>
</gene>
<dbReference type="InterPro" id="IPR001185">
    <property type="entry name" value="MS_channel"/>
</dbReference>
<sequence length="139" mass="14984">MKQFFQEFKTFAMRGNVLDMAIGVVVGAAFKAIVDSLVNDIISPLIGLIFASDFSAVVLTVRGVDIGIGSFLNAVINFLIVAFSLFVVIKTANAAASLYKKKPEPPKAPTTKVCPFCQTEIPLKATRCPHCTSELETEV</sequence>
<organism evidence="11 12">
    <name type="scientific">Candidatus Faecalibacterium intestinavium</name>
    <dbReference type="NCBI Taxonomy" id="2838580"/>
    <lineage>
        <taxon>Bacteria</taxon>
        <taxon>Bacillati</taxon>
        <taxon>Bacillota</taxon>
        <taxon>Clostridia</taxon>
        <taxon>Eubacteriales</taxon>
        <taxon>Oscillospiraceae</taxon>
        <taxon>Faecalibacterium</taxon>
    </lineage>
</organism>
<dbReference type="PANTHER" id="PTHR30266:SF2">
    <property type="entry name" value="LARGE-CONDUCTANCE MECHANOSENSITIVE CHANNEL"/>
    <property type="match status" value="1"/>
</dbReference>